<dbReference type="EMBL" id="JANPWB010000006">
    <property type="protein sequence ID" value="KAJ1176153.1"/>
    <property type="molecule type" value="Genomic_DNA"/>
</dbReference>
<comment type="caution">
    <text evidence="1">The sequence shown here is derived from an EMBL/GenBank/DDBJ whole genome shotgun (WGS) entry which is preliminary data.</text>
</comment>
<sequence>MDTMAEDINHLRLDLRRVAERVMTTEEEVTTLHTTEQERQATVTELRSNATLMNDWLKDAERCSHLNKKRLFGFPE</sequence>
<evidence type="ECO:0000313" key="2">
    <source>
        <dbReference type="Proteomes" id="UP001066276"/>
    </source>
</evidence>
<accession>A0AAV7TK39</accession>
<name>A0AAV7TK39_PLEWA</name>
<proteinExistence type="predicted"/>
<keyword evidence="2" id="KW-1185">Reference proteome</keyword>
<reference evidence="1" key="1">
    <citation type="journal article" date="2022" name="bioRxiv">
        <title>Sequencing and chromosome-scale assembly of the giantPleurodeles waltlgenome.</title>
        <authorList>
            <person name="Brown T."/>
            <person name="Elewa A."/>
            <person name="Iarovenko S."/>
            <person name="Subramanian E."/>
            <person name="Araus A.J."/>
            <person name="Petzold A."/>
            <person name="Susuki M."/>
            <person name="Suzuki K.-i.T."/>
            <person name="Hayashi T."/>
            <person name="Toyoda A."/>
            <person name="Oliveira C."/>
            <person name="Osipova E."/>
            <person name="Leigh N.D."/>
            <person name="Simon A."/>
            <person name="Yun M.H."/>
        </authorList>
    </citation>
    <scope>NUCLEOTIDE SEQUENCE</scope>
    <source>
        <strain evidence="1">20211129_DDA</strain>
        <tissue evidence="1">Liver</tissue>
    </source>
</reference>
<evidence type="ECO:0000313" key="1">
    <source>
        <dbReference type="EMBL" id="KAJ1176153.1"/>
    </source>
</evidence>
<dbReference type="Proteomes" id="UP001066276">
    <property type="component" value="Chromosome 3_2"/>
</dbReference>
<organism evidence="1 2">
    <name type="scientific">Pleurodeles waltl</name>
    <name type="common">Iberian ribbed newt</name>
    <dbReference type="NCBI Taxonomy" id="8319"/>
    <lineage>
        <taxon>Eukaryota</taxon>
        <taxon>Metazoa</taxon>
        <taxon>Chordata</taxon>
        <taxon>Craniata</taxon>
        <taxon>Vertebrata</taxon>
        <taxon>Euteleostomi</taxon>
        <taxon>Amphibia</taxon>
        <taxon>Batrachia</taxon>
        <taxon>Caudata</taxon>
        <taxon>Salamandroidea</taxon>
        <taxon>Salamandridae</taxon>
        <taxon>Pleurodelinae</taxon>
        <taxon>Pleurodeles</taxon>
    </lineage>
</organism>
<dbReference type="AlphaFoldDB" id="A0AAV7TK39"/>
<protein>
    <submittedName>
        <fullName evidence="1">Uncharacterized protein</fullName>
    </submittedName>
</protein>
<gene>
    <name evidence="1" type="ORF">NDU88_001436</name>
</gene>